<dbReference type="AlphaFoldDB" id="A0A1N7RQV9"/>
<reference evidence="1" key="1">
    <citation type="submission" date="2016-12" db="EMBL/GenBank/DDBJ databases">
        <authorList>
            <person name="Moulin L."/>
        </authorList>
    </citation>
    <scope>NUCLEOTIDE SEQUENCE [LARGE SCALE GENOMIC DNA]</scope>
    <source>
        <strain evidence="1">STM 7183</strain>
    </source>
</reference>
<name>A0A1N7RQV9_9BURK</name>
<evidence type="ECO:0000313" key="1">
    <source>
        <dbReference type="EMBL" id="SIT37429.1"/>
    </source>
</evidence>
<protein>
    <submittedName>
        <fullName evidence="1">Uncharacterized protein</fullName>
    </submittedName>
</protein>
<keyword evidence="2" id="KW-1185">Reference proteome</keyword>
<comment type="caution">
    <text evidence="1">The sequence shown here is derived from an EMBL/GenBank/DDBJ whole genome shotgun (WGS) entry which is preliminary data.</text>
</comment>
<accession>A0A1N7RQV9</accession>
<proteinExistence type="predicted"/>
<organism evidence="1 2">
    <name type="scientific">Paraburkholderia piptadeniae</name>
    <dbReference type="NCBI Taxonomy" id="1701573"/>
    <lineage>
        <taxon>Bacteria</taxon>
        <taxon>Pseudomonadati</taxon>
        <taxon>Pseudomonadota</taxon>
        <taxon>Betaproteobacteria</taxon>
        <taxon>Burkholderiales</taxon>
        <taxon>Burkholderiaceae</taxon>
        <taxon>Paraburkholderia</taxon>
    </lineage>
</organism>
<sequence length="70" mass="7818">MSPFGAVNFHGTGAEKSRLRSCPHLGWQQERGCANRVAFAVEDALQLADSWTFLSEIVQCPRLGWVKLSR</sequence>
<evidence type="ECO:0000313" key="2">
    <source>
        <dbReference type="Proteomes" id="UP000195569"/>
    </source>
</evidence>
<dbReference type="Proteomes" id="UP000195569">
    <property type="component" value="Unassembled WGS sequence"/>
</dbReference>
<dbReference type="EMBL" id="CYGY02000011">
    <property type="protein sequence ID" value="SIT37429.1"/>
    <property type="molecule type" value="Genomic_DNA"/>
</dbReference>
<gene>
    <name evidence="1" type="ORF">BN2476_110298</name>
</gene>